<dbReference type="CDD" id="cd07377">
    <property type="entry name" value="WHTH_GntR"/>
    <property type="match status" value="1"/>
</dbReference>
<feature type="domain" description="HTH gntR-type" evidence="4">
    <location>
        <begin position="1"/>
        <end position="69"/>
    </location>
</feature>
<keyword evidence="2" id="KW-0238">DNA-binding</keyword>
<protein>
    <submittedName>
        <fullName evidence="5">Transcriptional regulator</fullName>
    </submittedName>
</protein>
<dbReference type="PATRIC" id="fig|1423788.3.peg.908"/>
<dbReference type="InterPro" id="IPR036388">
    <property type="entry name" value="WH-like_DNA-bd_sf"/>
</dbReference>
<name>A0A0R1KP27_9LACO</name>
<dbReference type="InterPro" id="IPR050679">
    <property type="entry name" value="Bact_HTH_transcr_reg"/>
</dbReference>
<dbReference type="GO" id="GO:0003677">
    <property type="term" value="F:DNA binding"/>
    <property type="evidence" value="ECO:0007669"/>
    <property type="project" value="UniProtKB-KW"/>
</dbReference>
<keyword evidence="6" id="KW-1185">Reference proteome</keyword>
<gene>
    <name evidence="5" type="ORF">FC78_GL000883</name>
</gene>
<dbReference type="InterPro" id="IPR011663">
    <property type="entry name" value="UTRA"/>
</dbReference>
<dbReference type="RefSeq" id="WP_056950304.1">
    <property type="nucleotide sequence ID" value="NZ_AZDY01000001.1"/>
</dbReference>
<dbReference type="Pfam" id="PF07702">
    <property type="entry name" value="UTRA"/>
    <property type="match status" value="1"/>
</dbReference>
<evidence type="ECO:0000313" key="5">
    <source>
        <dbReference type="EMBL" id="KRK85078.1"/>
    </source>
</evidence>
<dbReference type="AlphaFoldDB" id="A0A0R1KP27"/>
<evidence type="ECO:0000313" key="6">
    <source>
        <dbReference type="Proteomes" id="UP000051515"/>
    </source>
</evidence>
<dbReference type="EMBL" id="AZDY01000001">
    <property type="protein sequence ID" value="KRK85078.1"/>
    <property type="molecule type" value="Genomic_DNA"/>
</dbReference>
<dbReference type="SUPFAM" id="SSF46785">
    <property type="entry name" value="Winged helix' DNA-binding domain"/>
    <property type="match status" value="1"/>
</dbReference>
<dbReference type="OrthoDB" id="9815017at2"/>
<dbReference type="InterPro" id="IPR000524">
    <property type="entry name" value="Tscrpt_reg_HTH_GntR"/>
</dbReference>
<dbReference type="InterPro" id="IPR028978">
    <property type="entry name" value="Chorismate_lyase_/UTRA_dom_sf"/>
</dbReference>
<comment type="caution">
    <text evidence="5">The sequence shown here is derived from an EMBL/GenBank/DDBJ whole genome shotgun (WGS) entry which is preliminary data.</text>
</comment>
<dbReference type="Gene3D" id="3.40.1410.10">
    <property type="entry name" value="Chorismate lyase-like"/>
    <property type="match status" value="1"/>
</dbReference>
<dbReference type="GO" id="GO:0003700">
    <property type="term" value="F:DNA-binding transcription factor activity"/>
    <property type="evidence" value="ECO:0007669"/>
    <property type="project" value="InterPro"/>
</dbReference>
<dbReference type="GO" id="GO:0045892">
    <property type="term" value="P:negative regulation of DNA-templated transcription"/>
    <property type="evidence" value="ECO:0007669"/>
    <property type="project" value="TreeGrafter"/>
</dbReference>
<accession>A0A0R1KP27</accession>
<evidence type="ECO:0000256" key="2">
    <source>
        <dbReference type="ARBA" id="ARBA00023125"/>
    </source>
</evidence>
<evidence type="ECO:0000256" key="3">
    <source>
        <dbReference type="ARBA" id="ARBA00023163"/>
    </source>
</evidence>
<organism evidence="5 6">
    <name type="scientific">Companilactobacillus bobalius DSM 19674</name>
    <dbReference type="NCBI Taxonomy" id="1423788"/>
    <lineage>
        <taxon>Bacteria</taxon>
        <taxon>Bacillati</taxon>
        <taxon>Bacillota</taxon>
        <taxon>Bacilli</taxon>
        <taxon>Lactobacillales</taxon>
        <taxon>Lactobacillaceae</taxon>
        <taxon>Companilactobacillus</taxon>
        <taxon>Companilactobacillus bobalius</taxon>
    </lineage>
</organism>
<evidence type="ECO:0000256" key="1">
    <source>
        <dbReference type="ARBA" id="ARBA00023015"/>
    </source>
</evidence>
<dbReference type="Proteomes" id="UP000051515">
    <property type="component" value="Unassembled WGS sequence"/>
</dbReference>
<dbReference type="PANTHER" id="PTHR44846:SF4">
    <property type="entry name" value="HTH GNTR-TYPE DOMAIN-CONTAINING PROTEIN"/>
    <property type="match status" value="1"/>
</dbReference>
<evidence type="ECO:0000259" key="4">
    <source>
        <dbReference type="PROSITE" id="PS50949"/>
    </source>
</evidence>
<dbReference type="SMART" id="SM00345">
    <property type="entry name" value="HTH_GNTR"/>
    <property type="match status" value="1"/>
</dbReference>
<keyword evidence="1" id="KW-0805">Transcription regulation</keyword>
<reference evidence="5 6" key="1">
    <citation type="journal article" date="2015" name="Genome Announc.">
        <title>Expanding the biotechnology potential of lactobacilli through comparative genomics of 213 strains and associated genera.</title>
        <authorList>
            <person name="Sun Z."/>
            <person name="Harris H.M."/>
            <person name="McCann A."/>
            <person name="Guo C."/>
            <person name="Argimon S."/>
            <person name="Zhang W."/>
            <person name="Yang X."/>
            <person name="Jeffery I.B."/>
            <person name="Cooney J.C."/>
            <person name="Kagawa T.F."/>
            <person name="Liu W."/>
            <person name="Song Y."/>
            <person name="Salvetti E."/>
            <person name="Wrobel A."/>
            <person name="Rasinkangas P."/>
            <person name="Parkhill J."/>
            <person name="Rea M.C."/>
            <person name="O'Sullivan O."/>
            <person name="Ritari J."/>
            <person name="Douillard F.P."/>
            <person name="Paul Ross R."/>
            <person name="Yang R."/>
            <person name="Briner A.E."/>
            <person name="Felis G.E."/>
            <person name="de Vos W.M."/>
            <person name="Barrangou R."/>
            <person name="Klaenhammer T.R."/>
            <person name="Caufield P.W."/>
            <person name="Cui Y."/>
            <person name="Zhang H."/>
            <person name="O'Toole P.W."/>
        </authorList>
    </citation>
    <scope>NUCLEOTIDE SEQUENCE [LARGE SCALE GENOMIC DNA]</scope>
    <source>
        <strain evidence="5 6">DSM 19674</strain>
    </source>
</reference>
<dbReference type="SUPFAM" id="SSF64288">
    <property type="entry name" value="Chorismate lyase-like"/>
    <property type="match status" value="1"/>
</dbReference>
<dbReference type="SMART" id="SM00866">
    <property type="entry name" value="UTRA"/>
    <property type="match status" value="1"/>
</dbReference>
<keyword evidence="3" id="KW-0804">Transcription</keyword>
<dbReference type="PANTHER" id="PTHR44846">
    <property type="entry name" value="MANNOSYL-D-GLYCERATE TRANSPORT/METABOLISM SYSTEM REPRESSOR MNGR-RELATED"/>
    <property type="match status" value="1"/>
</dbReference>
<dbReference type="Pfam" id="PF00392">
    <property type="entry name" value="GntR"/>
    <property type="match status" value="1"/>
</dbReference>
<dbReference type="Gene3D" id="1.10.10.10">
    <property type="entry name" value="Winged helix-like DNA-binding domain superfamily/Winged helix DNA-binding domain"/>
    <property type="match status" value="1"/>
</dbReference>
<dbReference type="PRINTS" id="PR00035">
    <property type="entry name" value="HTHGNTR"/>
</dbReference>
<dbReference type="InterPro" id="IPR036390">
    <property type="entry name" value="WH_DNA-bd_sf"/>
</dbReference>
<sequence length="239" mass="27742">MYRYKEVYSDIKRDILRNHYRAGTLMPTQDELAKKYNISRITLRKSLDLLIDEGLIHTQQGSGTYVRPQLDENSPELLPLDLPIGATYSHRDQKITSKILFFGARLPNEVEQKNLKIKANEPVYEIKRVRLRDDKIYSYEHTIMPTRIAPLDESILKGTIYGYLGGKMKIFMTDARRVVYAESASKESAQALNVDEGASLLVIEQIAYDQKGEAFEYSKSRFDENHSKFVIDVHRNEFW</sequence>
<dbReference type="PROSITE" id="PS50949">
    <property type="entry name" value="HTH_GNTR"/>
    <property type="match status" value="1"/>
</dbReference>
<dbReference type="STRING" id="1423788.FC78_GL000883"/>
<proteinExistence type="predicted"/>